<keyword evidence="2" id="KW-1185">Reference proteome</keyword>
<sequence length="149" mass="17248">MKFDSSAWSRLHSTIANPLDFRPLASENTIVLSEGEMFLDGIFQEIIQEQITRVLLERLIVNRPHPWGLLITFIELIKEVVIMHWACAKIIASLAIPDITLHEILLDKLVAHADKSGRRKLAAMLVEHEPRSSNHFVRDFDRCLKFLYY</sequence>
<comment type="caution">
    <text evidence="1">The sequence shown here is derived from an EMBL/GenBank/DDBJ whole genome shotgun (WGS) entry which is preliminary data.</text>
</comment>
<name>A0ACC0FQ08_9ERIC</name>
<reference evidence="1 2" key="1">
    <citation type="journal article" date="2022" name="Plant J.">
        <title>Chromosome-level genome of Camellia lanceoleosa provides a valuable resource for understanding genome evolution and self-incompatibility.</title>
        <authorList>
            <person name="Gong W."/>
            <person name="Xiao S."/>
            <person name="Wang L."/>
            <person name="Liao Z."/>
            <person name="Chang Y."/>
            <person name="Mo W."/>
            <person name="Hu G."/>
            <person name="Li W."/>
            <person name="Zhao G."/>
            <person name="Zhu H."/>
            <person name="Hu X."/>
            <person name="Ji K."/>
            <person name="Xiang X."/>
            <person name="Song Q."/>
            <person name="Yuan D."/>
            <person name="Jin S."/>
            <person name="Zhang L."/>
        </authorList>
    </citation>
    <scope>NUCLEOTIDE SEQUENCE [LARGE SCALE GENOMIC DNA]</scope>
    <source>
        <strain evidence="1">SQ_2022a</strain>
    </source>
</reference>
<protein>
    <submittedName>
        <fullName evidence="1">Protein VACUOLELESS1</fullName>
    </submittedName>
</protein>
<proteinExistence type="predicted"/>
<gene>
    <name evidence="1" type="ORF">LOK49_LG12G00415</name>
</gene>
<organism evidence="1 2">
    <name type="scientific">Camellia lanceoleosa</name>
    <dbReference type="NCBI Taxonomy" id="1840588"/>
    <lineage>
        <taxon>Eukaryota</taxon>
        <taxon>Viridiplantae</taxon>
        <taxon>Streptophyta</taxon>
        <taxon>Embryophyta</taxon>
        <taxon>Tracheophyta</taxon>
        <taxon>Spermatophyta</taxon>
        <taxon>Magnoliopsida</taxon>
        <taxon>eudicotyledons</taxon>
        <taxon>Gunneridae</taxon>
        <taxon>Pentapetalae</taxon>
        <taxon>asterids</taxon>
        <taxon>Ericales</taxon>
        <taxon>Theaceae</taxon>
        <taxon>Camellia</taxon>
    </lineage>
</organism>
<dbReference type="Proteomes" id="UP001060215">
    <property type="component" value="Chromosome 13"/>
</dbReference>
<evidence type="ECO:0000313" key="2">
    <source>
        <dbReference type="Proteomes" id="UP001060215"/>
    </source>
</evidence>
<accession>A0ACC0FQ08</accession>
<dbReference type="EMBL" id="CM045770">
    <property type="protein sequence ID" value="KAI7990851.1"/>
    <property type="molecule type" value="Genomic_DNA"/>
</dbReference>
<evidence type="ECO:0000313" key="1">
    <source>
        <dbReference type="EMBL" id="KAI7990851.1"/>
    </source>
</evidence>